<proteinExistence type="predicted"/>
<keyword evidence="1" id="KW-0175">Coiled coil</keyword>
<sequence>MTDWLLDTLIWTSALMLLVLLLREPVRRQFGAGVAYALWVIPAARILMPTLTHTVERAPPAPVSIPASEQVLPMAFSGTPYLASAVETSAAQPSLVEQLGGWPLILTFAWLAGAGALFGNRMWAYAKERRRILAKAETIGQSGRVRIVRSDAVEGPLAFGILSPVIAVPENFREYFTQSERRLALEHELAHHRSGDLVANFIAFVLLSLQWFNPLAWASYAAFRFDQEAACDARVLDRADDPAAYGRAIAKAASGRALLFASALDKKSTLKRRLKSMINTTTKGRRRFGQLMVLGCVAVALPLTATKAVEYVETQPTAPTAPKAPKAPKAAKAPSTAPAPVAPVAPVAAPAPTVPVAPVAANVFVQDNQKPYSQMTAEERAEFDEGMRELREALEEIRAERVEVRADIQGAMDDARMDIDIEEIRAEMAEGQAEIDQAIAEVRRDSASLREEGKDPAVIIASLEAAKASLAAVDVAQITADAMASVDMNAIQAQVEASMAAAEAGIRASLAEMEERRRQ</sequence>
<dbReference type="InterPro" id="IPR008756">
    <property type="entry name" value="Peptidase_M56"/>
</dbReference>
<dbReference type="PANTHER" id="PTHR34978:SF3">
    <property type="entry name" value="SLR0241 PROTEIN"/>
    <property type="match status" value="1"/>
</dbReference>
<feature type="compositionally biased region" description="Low complexity" evidence="2">
    <location>
        <begin position="316"/>
        <end position="340"/>
    </location>
</feature>
<name>A0ABS6V5G5_9SPHN</name>
<dbReference type="InterPro" id="IPR052173">
    <property type="entry name" value="Beta-lactam_resp_regulator"/>
</dbReference>
<feature type="transmembrane region" description="Helical" evidence="3">
    <location>
        <begin position="102"/>
        <end position="123"/>
    </location>
</feature>
<dbReference type="Proteomes" id="UP000698028">
    <property type="component" value="Unassembled WGS sequence"/>
</dbReference>
<dbReference type="CDD" id="cd07341">
    <property type="entry name" value="M56_BlaR1_MecR1_like"/>
    <property type="match status" value="1"/>
</dbReference>
<keyword evidence="3" id="KW-1133">Transmembrane helix</keyword>
<gene>
    <name evidence="5" type="ORF">KTQ36_04685</name>
</gene>
<evidence type="ECO:0000313" key="6">
    <source>
        <dbReference type="Proteomes" id="UP000698028"/>
    </source>
</evidence>
<feature type="transmembrane region" description="Helical" evidence="3">
    <location>
        <begin position="197"/>
        <end position="217"/>
    </location>
</feature>
<keyword evidence="3" id="KW-0472">Membrane</keyword>
<dbReference type="Pfam" id="PF05569">
    <property type="entry name" value="Peptidase_M56"/>
    <property type="match status" value="1"/>
</dbReference>
<accession>A0ABS6V5G5</accession>
<evidence type="ECO:0000259" key="4">
    <source>
        <dbReference type="Pfam" id="PF05569"/>
    </source>
</evidence>
<evidence type="ECO:0000256" key="3">
    <source>
        <dbReference type="SAM" id="Phobius"/>
    </source>
</evidence>
<evidence type="ECO:0000256" key="1">
    <source>
        <dbReference type="SAM" id="Coils"/>
    </source>
</evidence>
<feature type="transmembrane region" description="Helical" evidence="3">
    <location>
        <begin position="30"/>
        <end position="48"/>
    </location>
</feature>
<protein>
    <recommendedName>
        <fullName evidence="4">Peptidase M56 domain-containing protein</fullName>
    </recommendedName>
</protein>
<keyword evidence="6" id="KW-1185">Reference proteome</keyword>
<dbReference type="PANTHER" id="PTHR34978">
    <property type="entry name" value="POSSIBLE SENSOR-TRANSDUCER PROTEIN BLAR"/>
    <property type="match status" value="1"/>
</dbReference>
<feature type="domain" description="Peptidase M56" evidence="4">
    <location>
        <begin position="6"/>
        <end position="275"/>
    </location>
</feature>
<comment type="caution">
    <text evidence="5">The sequence shown here is derived from an EMBL/GenBank/DDBJ whole genome shotgun (WGS) entry which is preliminary data.</text>
</comment>
<evidence type="ECO:0000313" key="5">
    <source>
        <dbReference type="EMBL" id="MBW0144590.1"/>
    </source>
</evidence>
<organism evidence="5 6">
    <name type="scientific">Sphingomicrobium clamense</name>
    <dbReference type="NCBI Taxonomy" id="2851013"/>
    <lineage>
        <taxon>Bacteria</taxon>
        <taxon>Pseudomonadati</taxon>
        <taxon>Pseudomonadota</taxon>
        <taxon>Alphaproteobacteria</taxon>
        <taxon>Sphingomonadales</taxon>
        <taxon>Sphingomonadaceae</taxon>
        <taxon>Sphingomicrobium</taxon>
    </lineage>
</organism>
<keyword evidence="3" id="KW-0812">Transmembrane</keyword>
<reference evidence="5 6" key="1">
    <citation type="submission" date="2021-07" db="EMBL/GenBank/DDBJ databases">
        <title>The draft genome sequence of Sphingomicrobium sp. B8.</title>
        <authorList>
            <person name="Mu L."/>
        </authorList>
    </citation>
    <scope>NUCLEOTIDE SEQUENCE [LARGE SCALE GENOMIC DNA]</scope>
    <source>
        <strain evidence="5 6">B8</strain>
    </source>
</reference>
<dbReference type="RefSeq" id="WP_218632569.1">
    <property type="nucleotide sequence ID" value="NZ_JAHVAH010000001.1"/>
</dbReference>
<feature type="transmembrane region" description="Helical" evidence="3">
    <location>
        <begin position="6"/>
        <end position="23"/>
    </location>
</feature>
<dbReference type="EMBL" id="JAHVAH010000001">
    <property type="protein sequence ID" value="MBW0144590.1"/>
    <property type="molecule type" value="Genomic_DNA"/>
</dbReference>
<evidence type="ECO:0000256" key="2">
    <source>
        <dbReference type="SAM" id="MobiDB-lite"/>
    </source>
</evidence>
<feature type="region of interest" description="Disordered" evidence="2">
    <location>
        <begin position="315"/>
        <end position="340"/>
    </location>
</feature>
<feature type="coiled-coil region" evidence="1">
    <location>
        <begin position="380"/>
        <end position="441"/>
    </location>
</feature>